<evidence type="ECO:0000256" key="9">
    <source>
        <dbReference type="ARBA" id="ARBA00022679"/>
    </source>
</evidence>
<evidence type="ECO:0000256" key="16">
    <source>
        <dbReference type="ARBA" id="ARBA00022989"/>
    </source>
</evidence>
<dbReference type="Pfam" id="PF23598">
    <property type="entry name" value="LRR_14"/>
    <property type="match status" value="1"/>
</dbReference>
<keyword evidence="6" id="KW-0723">Serine/threonine-protein kinase</keyword>
<keyword evidence="5" id="KW-1003">Cell membrane</keyword>
<dbReference type="InterPro" id="IPR001611">
    <property type="entry name" value="Leu-rich_rpt"/>
</dbReference>
<dbReference type="SMART" id="SM00369">
    <property type="entry name" value="LRR_TYP"/>
    <property type="match status" value="9"/>
</dbReference>
<evidence type="ECO:0000256" key="13">
    <source>
        <dbReference type="ARBA" id="ARBA00022741"/>
    </source>
</evidence>
<evidence type="ECO:0000256" key="18">
    <source>
        <dbReference type="ARBA" id="ARBA00023170"/>
    </source>
</evidence>
<dbReference type="InterPro" id="IPR000719">
    <property type="entry name" value="Prot_kinase_dom"/>
</dbReference>
<dbReference type="FunFam" id="3.80.10.10:FF:000288">
    <property type="entry name" value="LRR receptor-like serine/threonine-protein kinase EFR"/>
    <property type="match status" value="1"/>
</dbReference>
<dbReference type="AlphaFoldDB" id="W9QKP5"/>
<keyword evidence="8" id="KW-0433">Leucine-rich repeat</keyword>
<dbReference type="PANTHER" id="PTHR27008:SF596">
    <property type="entry name" value="OS02G0215500 PROTEIN"/>
    <property type="match status" value="1"/>
</dbReference>
<dbReference type="InterPro" id="IPR032675">
    <property type="entry name" value="LRR_dom_sf"/>
</dbReference>
<feature type="region of interest" description="Disordered" evidence="23">
    <location>
        <begin position="1154"/>
        <end position="1179"/>
    </location>
</feature>
<dbReference type="Pfam" id="PF08263">
    <property type="entry name" value="LRRNT_2"/>
    <property type="match status" value="1"/>
</dbReference>
<protein>
    <recommendedName>
        <fullName evidence="4">non-specific serine/threonine protein kinase</fullName>
        <ecNumber evidence="4">2.7.11.1</ecNumber>
    </recommendedName>
</protein>
<keyword evidence="15 22" id="KW-0067">ATP-binding</keyword>
<keyword evidence="14 27" id="KW-0418">Kinase</keyword>
<feature type="binding site" evidence="22">
    <location>
        <position position="720"/>
    </location>
    <ligand>
        <name>ATP</name>
        <dbReference type="ChEBI" id="CHEBI:30616"/>
    </ligand>
</feature>
<dbReference type="Proteomes" id="UP000030645">
    <property type="component" value="Unassembled WGS sequence"/>
</dbReference>
<dbReference type="PROSITE" id="PS00108">
    <property type="entry name" value="PROTEIN_KINASE_ST"/>
    <property type="match status" value="1"/>
</dbReference>
<evidence type="ECO:0000256" key="19">
    <source>
        <dbReference type="ARBA" id="ARBA00023180"/>
    </source>
</evidence>
<dbReference type="GO" id="GO:0005524">
    <property type="term" value="F:ATP binding"/>
    <property type="evidence" value="ECO:0007669"/>
    <property type="project" value="UniProtKB-UniRule"/>
</dbReference>
<evidence type="ECO:0000256" key="8">
    <source>
        <dbReference type="ARBA" id="ARBA00022614"/>
    </source>
</evidence>
<evidence type="ECO:0000256" key="25">
    <source>
        <dbReference type="SAM" id="SignalP"/>
    </source>
</evidence>
<keyword evidence="13 22" id="KW-0547">Nucleotide-binding</keyword>
<keyword evidence="18 27" id="KW-0675">Receptor</keyword>
<evidence type="ECO:0000256" key="22">
    <source>
        <dbReference type="PROSITE-ProRule" id="PRU10141"/>
    </source>
</evidence>
<dbReference type="Gene3D" id="3.30.200.20">
    <property type="entry name" value="Phosphorylase Kinase, domain 1"/>
    <property type="match status" value="1"/>
</dbReference>
<dbReference type="InterPro" id="IPR011009">
    <property type="entry name" value="Kinase-like_dom_sf"/>
</dbReference>
<dbReference type="InterPro" id="IPR003591">
    <property type="entry name" value="Leu-rich_rpt_typical-subtyp"/>
</dbReference>
<sequence>MTREFQSSAFLSLMIFAIMIIRSSNASVIVHGNVTDRLALHAIKARITEDPLRITSSWNDSLHFCQWQGVSCGHKHQRVTHLILGSLSLKGSLSHSVGNPSFLRILDVSNNSFHGEVPNEIGRLFRLQELVLETNSFGGQIPTSLSNCSKLRILNLRYNDFIGNIPIQISFLPKLEDLVLTANNLKGSIPSHLGNISSLQQLYLSENKLERDIPASLGQLKSLIALALGENTLSGTIPQSIYNLTNLVDFYVGGNQLQGSFPRNIGLSLPNIERFLARQNRFSGTIPVSFSNASNLVDFEIHNNSFSGQVPDMFGNLKRLRFVAIGYSNLGYGKANDLDFLTSLTNCSNLQRLQIQENNFGGALPNSVGNLSVKLEVLSLYDNIGISGNITPGIGNLVNLRLLNLDSNRLSGTLPSTIGKLHSLVQLYLGHNEISGEIPFSFGNLTSLIHLHLAENSLQGNIPSSLENCQNLILLNLRSNSLNGTIPPDVIGPLPSQVGNLKNLVSFGVSYNQLTGDIPSSLGECSGLRWLFMDHNMFDGTIESLHSLKAIEQMDLSHNNFSGHIPKDFGKFLFLSELNLSFNHLEGEVPVFSNASAQISLAGNDKLCGGMAKLHLAPCSKKPPRKQNFSFTRKLIISIICGLLGLFLVSFLLIICCFRKNTKQQTSESSWKDIPFLNVSYGELLKATNGFCQENLIGVGGFGSVYKGILELHQLSIAVKVFNLERRGASKSFMAECEALRNIRHRNLVKIITSCSSVDFQGNDFKALIYEFIANGSLEDWLHPRPQTGENQRKSLTLALRLNIVIDVASALDYLHNHNEHPIIHCDLKPSNILLDQDMTSHVGDFGLSRIIAEEDVETSQDNTSSLGIRGTIGYAAPEYGMGSKVSTQGDVYSFGILMLEIFTGKKPTDENLEGLSLHQYVKMALPIRVMEIVDQSLQEEASRGNRVHECLISIFMIGLKCSEELPSQRMKINDALKDLHKIKNMLFNGVRCRCAHRTAISYCLFFYFLHFILLEKLNISRIPDSVPTSSGTPDVASDQTSANESFALGEKIPEAKLVSKTLRSLPQRFAYKVIAIEEAKNTKTMRLDELMGSLRTFEMNLSQNKKENEISQGIAFQAEVEDNVEEEDEDLMGSLTRLTKNFNKVMKKFNEKNQTPTFNNSNNFQKNKGATNFSSDKKTNRRIQCRECDSYGHIQSECANTLKKRKKSLNVTWSDDDSEGN</sequence>
<dbReference type="GO" id="GO:0004674">
    <property type="term" value="F:protein serine/threonine kinase activity"/>
    <property type="evidence" value="ECO:0007669"/>
    <property type="project" value="UniProtKB-KW"/>
</dbReference>
<dbReference type="FunFam" id="3.80.10.10:FF:000095">
    <property type="entry name" value="LRR receptor-like serine/threonine-protein kinase GSO1"/>
    <property type="match status" value="1"/>
</dbReference>
<evidence type="ECO:0000256" key="15">
    <source>
        <dbReference type="ARBA" id="ARBA00022840"/>
    </source>
</evidence>
<evidence type="ECO:0000256" key="21">
    <source>
        <dbReference type="ARBA" id="ARBA00048679"/>
    </source>
</evidence>
<keyword evidence="17 24" id="KW-0472">Membrane</keyword>
<keyword evidence="28" id="KW-1185">Reference proteome</keyword>
<evidence type="ECO:0000256" key="24">
    <source>
        <dbReference type="SAM" id="Phobius"/>
    </source>
</evidence>
<dbReference type="InterPro" id="IPR051809">
    <property type="entry name" value="Plant_receptor-like_S/T_kinase"/>
</dbReference>
<keyword evidence="12" id="KW-0677">Repeat</keyword>
<dbReference type="Gene3D" id="1.10.510.10">
    <property type="entry name" value="Transferase(Phosphotransferase) domain 1"/>
    <property type="match status" value="1"/>
</dbReference>
<dbReference type="SUPFAM" id="SSF56112">
    <property type="entry name" value="Protein kinase-like (PK-like)"/>
    <property type="match status" value="1"/>
</dbReference>
<evidence type="ECO:0000256" key="17">
    <source>
        <dbReference type="ARBA" id="ARBA00023136"/>
    </source>
</evidence>
<evidence type="ECO:0000256" key="7">
    <source>
        <dbReference type="ARBA" id="ARBA00022553"/>
    </source>
</evidence>
<comment type="catalytic activity">
    <reaction evidence="21">
        <text>L-seryl-[protein] + ATP = O-phospho-L-seryl-[protein] + ADP + H(+)</text>
        <dbReference type="Rhea" id="RHEA:17989"/>
        <dbReference type="Rhea" id="RHEA-COMP:9863"/>
        <dbReference type="Rhea" id="RHEA-COMP:11604"/>
        <dbReference type="ChEBI" id="CHEBI:15378"/>
        <dbReference type="ChEBI" id="CHEBI:29999"/>
        <dbReference type="ChEBI" id="CHEBI:30616"/>
        <dbReference type="ChEBI" id="CHEBI:83421"/>
        <dbReference type="ChEBI" id="CHEBI:456216"/>
        <dbReference type="EC" id="2.7.11.1"/>
    </reaction>
</comment>
<feature type="signal peptide" evidence="25">
    <location>
        <begin position="1"/>
        <end position="26"/>
    </location>
</feature>
<evidence type="ECO:0000256" key="12">
    <source>
        <dbReference type="ARBA" id="ARBA00022737"/>
    </source>
</evidence>
<dbReference type="FunFam" id="3.30.200.20:FF:000432">
    <property type="entry name" value="LRR receptor-like serine/threonine-protein kinase EFR"/>
    <property type="match status" value="1"/>
</dbReference>
<dbReference type="SUPFAM" id="SSF52047">
    <property type="entry name" value="RNI-like"/>
    <property type="match status" value="1"/>
</dbReference>
<organism evidence="27 28">
    <name type="scientific">Morus notabilis</name>
    <dbReference type="NCBI Taxonomy" id="981085"/>
    <lineage>
        <taxon>Eukaryota</taxon>
        <taxon>Viridiplantae</taxon>
        <taxon>Streptophyta</taxon>
        <taxon>Embryophyta</taxon>
        <taxon>Tracheophyta</taxon>
        <taxon>Spermatophyta</taxon>
        <taxon>Magnoliopsida</taxon>
        <taxon>eudicotyledons</taxon>
        <taxon>Gunneridae</taxon>
        <taxon>Pentapetalae</taxon>
        <taxon>rosids</taxon>
        <taxon>fabids</taxon>
        <taxon>Rosales</taxon>
        <taxon>Moraceae</taxon>
        <taxon>Moreae</taxon>
        <taxon>Morus</taxon>
    </lineage>
</organism>
<dbReference type="EC" id="2.7.11.1" evidence="4"/>
<feature type="transmembrane region" description="Helical" evidence="24">
    <location>
        <begin position="995"/>
        <end position="1015"/>
    </location>
</feature>
<evidence type="ECO:0000313" key="27">
    <source>
        <dbReference type="EMBL" id="EXB39330.1"/>
    </source>
</evidence>
<evidence type="ECO:0000256" key="4">
    <source>
        <dbReference type="ARBA" id="ARBA00012513"/>
    </source>
</evidence>
<keyword evidence="11 25" id="KW-0732">Signal</keyword>
<dbReference type="InterPro" id="IPR008271">
    <property type="entry name" value="Ser/Thr_kinase_AS"/>
</dbReference>
<evidence type="ECO:0000256" key="23">
    <source>
        <dbReference type="SAM" id="MobiDB-lite"/>
    </source>
</evidence>
<dbReference type="EMBL" id="KE343721">
    <property type="protein sequence ID" value="EXB39330.1"/>
    <property type="molecule type" value="Genomic_DNA"/>
</dbReference>
<feature type="domain" description="Protein kinase" evidence="26">
    <location>
        <begin position="691"/>
        <end position="957"/>
    </location>
</feature>
<dbReference type="PROSITE" id="PS50011">
    <property type="entry name" value="PROTEIN_KINASE_DOM"/>
    <property type="match status" value="1"/>
</dbReference>
<comment type="catalytic activity">
    <reaction evidence="20">
        <text>L-threonyl-[protein] + ATP = O-phospho-L-threonyl-[protein] + ADP + H(+)</text>
        <dbReference type="Rhea" id="RHEA:46608"/>
        <dbReference type="Rhea" id="RHEA-COMP:11060"/>
        <dbReference type="Rhea" id="RHEA-COMP:11605"/>
        <dbReference type="ChEBI" id="CHEBI:15378"/>
        <dbReference type="ChEBI" id="CHEBI:30013"/>
        <dbReference type="ChEBI" id="CHEBI:30616"/>
        <dbReference type="ChEBI" id="CHEBI:61977"/>
        <dbReference type="ChEBI" id="CHEBI:456216"/>
        <dbReference type="EC" id="2.7.11.1"/>
    </reaction>
</comment>
<dbReference type="eggNOG" id="ENOG502QPYS">
    <property type="taxonomic scope" value="Eukaryota"/>
</dbReference>
<evidence type="ECO:0000256" key="10">
    <source>
        <dbReference type="ARBA" id="ARBA00022692"/>
    </source>
</evidence>
<reference evidence="28" key="1">
    <citation type="submission" date="2013-01" db="EMBL/GenBank/DDBJ databases">
        <title>Draft Genome Sequence of a Mulberry Tree, Morus notabilis C.K. Schneid.</title>
        <authorList>
            <person name="He N."/>
            <person name="Zhao S."/>
        </authorList>
    </citation>
    <scope>NUCLEOTIDE SEQUENCE</scope>
</reference>
<dbReference type="GO" id="GO:0005886">
    <property type="term" value="C:plasma membrane"/>
    <property type="evidence" value="ECO:0007669"/>
    <property type="project" value="UniProtKB-SubCell"/>
</dbReference>
<dbReference type="PANTHER" id="PTHR27008">
    <property type="entry name" value="OS04G0122200 PROTEIN"/>
    <property type="match status" value="1"/>
</dbReference>
<evidence type="ECO:0000256" key="5">
    <source>
        <dbReference type="ARBA" id="ARBA00022475"/>
    </source>
</evidence>
<evidence type="ECO:0000256" key="14">
    <source>
        <dbReference type="ARBA" id="ARBA00022777"/>
    </source>
</evidence>
<dbReference type="STRING" id="981085.W9QKP5"/>
<feature type="transmembrane region" description="Helical" evidence="24">
    <location>
        <begin position="635"/>
        <end position="658"/>
    </location>
</feature>
<keyword evidence="16 24" id="KW-1133">Transmembrane helix</keyword>
<dbReference type="Pfam" id="PF00560">
    <property type="entry name" value="LRR_1"/>
    <property type="match status" value="2"/>
</dbReference>
<comment type="similarity">
    <text evidence="3">Belongs to the protein kinase superfamily. Ser/Thr protein kinase family.</text>
</comment>
<dbReference type="InterPro" id="IPR055414">
    <property type="entry name" value="LRR_R13L4/SHOC2-like"/>
</dbReference>
<evidence type="ECO:0000259" key="26">
    <source>
        <dbReference type="PROSITE" id="PS50011"/>
    </source>
</evidence>
<keyword evidence="10 24" id="KW-0812">Transmembrane</keyword>
<evidence type="ECO:0000256" key="11">
    <source>
        <dbReference type="ARBA" id="ARBA00022729"/>
    </source>
</evidence>
<accession>W9QKP5</accession>
<dbReference type="CDD" id="cd14066">
    <property type="entry name" value="STKc_IRAK"/>
    <property type="match status" value="1"/>
</dbReference>
<gene>
    <name evidence="27" type="ORF">L484_025025</name>
</gene>
<dbReference type="SMART" id="SM00220">
    <property type="entry name" value="S_TKc"/>
    <property type="match status" value="1"/>
</dbReference>
<dbReference type="Gene3D" id="3.80.10.10">
    <property type="entry name" value="Ribonuclease Inhibitor"/>
    <property type="match status" value="3"/>
</dbReference>
<evidence type="ECO:0000256" key="1">
    <source>
        <dbReference type="ARBA" id="ARBA00004162"/>
    </source>
</evidence>
<evidence type="ECO:0000256" key="2">
    <source>
        <dbReference type="ARBA" id="ARBA00004479"/>
    </source>
</evidence>
<feature type="compositionally biased region" description="Polar residues" evidence="23">
    <location>
        <begin position="1154"/>
        <end position="1175"/>
    </location>
</feature>
<comment type="subcellular location">
    <subcellularLocation>
        <location evidence="1">Cell membrane</location>
        <topology evidence="1">Single-pass membrane protein</topology>
    </subcellularLocation>
    <subcellularLocation>
        <location evidence="2">Membrane</location>
        <topology evidence="2">Single-pass type I membrane protein</topology>
    </subcellularLocation>
</comment>
<evidence type="ECO:0000256" key="6">
    <source>
        <dbReference type="ARBA" id="ARBA00022527"/>
    </source>
</evidence>
<dbReference type="InterPro" id="IPR013210">
    <property type="entry name" value="LRR_N_plant-typ"/>
</dbReference>
<dbReference type="Pfam" id="PF07714">
    <property type="entry name" value="PK_Tyr_Ser-Thr"/>
    <property type="match status" value="1"/>
</dbReference>
<keyword evidence="9" id="KW-0808">Transferase</keyword>
<keyword evidence="7" id="KW-0597">Phosphoprotein</keyword>
<dbReference type="PROSITE" id="PS00107">
    <property type="entry name" value="PROTEIN_KINASE_ATP"/>
    <property type="match status" value="1"/>
</dbReference>
<dbReference type="SUPFAM" id="SSF52058">
    <property type="entry name" value="L domain-like"/>
    <property type="match status" value="1"/>
</dbReference>
<evidence type="ECO:0000256" key="3">
    <source>
        <dbReference type="ARBA" id="ARBA00008684"/>
    </source>
</evidence>
<keyword evidence="19" id="KW-0325">Glycoprotein</keyword>
<evidence type="ECO:0000313" key="28">
    <source>
        <dbReference type="Proteomes" id="UP000030645"/>
    </source>
</evidence>
<dbReference type="InterPro" id="IPR001245">
    <property type="entry name" value="Ser-Thr/Tyr_kinase_cat_dom"/>
</dbReference>
<dbReference type="InterPro" id="IPR017441">
    <property type="entry name" value="Protein_kinase_ATP_BS"/>
</dbReference>
<evidence type="ECO:0000256" key="20">
    <source>
        <dbReference type="ARBA" id="ARBA00047899"/>
    </source>
</evidence>
<feature type="chain" id="PRO_5004932019" description="non-specific serine/threonine protein kinase" evidence="25">
    <location>
        <begin position="27"/>
        <end position="1222"/>
    </location>
</feature>
<name>W9QKP5_9ROSA</name>
<dbReference type="Pfam" id="PF13855">
    <property type="entry name" value="LRR_8"/>
    <property type="match status" value="1"/>
</dbReference>
<proteinExistence type="inferred from homology"/>
<dbReference type="FunFam" id="1.10.510.10:FF:000358">
    <property type="entry name" value="Putative leucine-rich repeat receptor-like serine/threonine-protein kinase"/>
    <property type="match status" value="1"/>
</dbReference>